<keyword evidence="2" id="KW-1185">Reference proteome</keyword>
<gene>
    <name evidence="1" type="ORF">PCOR1329_LOCUS24184</name>
</gene>
<protein>
    <recommendedName>
        <fullName evidence="3">ADP-ribosylation factor-like protein 2-binding protein</fullName>
    </recommendedName>
</protein>
<evidence type="ECO:0008006" key="3">
    <source>
        <dbReference type="Google" id="ProtNLM"/>
    </source>
</evidence>
<sequence>GPDQSGLDEVHLFNEIFSMLSGMEADLTAADPTGFKRELEELTKKFLESHSADQCQA</sequence>
<dbReference type="EMBL" id="CAUYUJ010008291">
    <property type="protein sequence ID" value="CAK0823493.1"/>
    <property type="molecule type" value="Genomic_DNA"/>
</dbReference>
<reference evidence="1" key="1">
    <citation type="submission" date="2023-10" db="EMBL/GenBank/DDBJ databases">
        <authorList>
            <person name="Chen Y."/>
            <person name="Shah S."/>
            <person name="Dougan E. K."/>
            <person name="Thang M."/>
            <person name="Chan C."/>
        </authorList>
    </citation>
    <scope>NUCLEOTIDE SEQUENCE [LARGE SCALE GENOMIC DNA]</scope>
</reference>
<comment type="caution">
    <text evidence="1">The sequence shown here is derived from an EMBL/GenBank/DDBJ whole genome shotgun (WGS) entry which is preliminary data.</text>
</comment>
<accession>A0ABN9S210</accession>
<name>A0ABN9S210_9DINO</name>
<organism evidence="1 2">
    <name type="scientific">Prorocentrum cordatum</name>
    <dbReference type="NCBI Taxonomy" id="2364126"/>
    <lineage>
        <taxon>Eukaryota</taxon>
        <taxon>Sar</taxon>
        <taxon>Alveolata</taxon>
        <taxon>Dinophyceae</taxon>
        <taxon>Prorocentrales</taxon>
        <taxon>Prorocentraceae</taxon>
        <taxon>Prorocentrum</taxon>
    </lineage>
</organism>
<dbReference type="Proteomes" id="UP001189429">
    <property type="component" value="Unassembled WGS sequence"/>
</dbReference>
<evidence type="ECO:0000313" key="1">
    <source>
        <dbReference type="EMBL" id="CAK0823493.1"/>
    </source>
</evidence>
<feature type="non-terminal residue" evidence="1">
    <location>
        <position position="1"/>
    </location>
</feature>
<feature type="non-terminal residue" evidence="1">
    <location>
        <position position="57"/>
    </location>
</feature>
<evidence type="ECO:0000313" key="2">
    <source>
        <dbReference type="Proteomes" id="UP001189429"/>
    </source>
</evidence>
<proteinExistence type="predicted"/>